<dbReference type="Pfam" id="PF24038">
    <property type="entry name" value="DUF7347"/>
    <property type="match status" value="1"/>
</dbReference>
<name>A0A1N6ZCF0_9EURY</name>
<evidence type="ECO:0000256" key="1">
    <source>
        <dbReference type="SAM" id="MobiDB-lite"/>
    </source>
</evidence>
<protein>
    <submittedName>
        <fullName evidence="4">Uncharacterized protein</fullName>
    </submittedName>
</protein>
<evidence type="ECO:0000259" key="3">
    <source>
        <dbReference type="Pfam" id="PF24042"/>
    </source>
</evidence>
<proteinExistence type="predicted"/>
<dbReference type="InterPro" id="IPR055775">
    <property type="entry name" value="DUF7351"/>
</dbReference>
<organism evidence="4 5">
    <name type="scientific">Haladaptatus litoreus</name>
    <dbReference type="NCBI Taxonomy" id="553468"/>
    <lineage>
        <taxon>Archaea</taxon>
        <taxon>Methanobacteriati</taxon>
        <taxon>Methanobacteriota</taxon>
        <taxon>Stenosarchaea group</taxon>
        <taxon>Halobacteria</taxon>
        <taxon>Halobacteriales</taxon>
        <taxon>Haladaptataceae</taxon>
        <taxon>Haladaptatus</taxon>
    </lineage>
</organism>
<evidence type="ECO:0000313" key="5">
    <source>
        <dbReference type="Proteomes" id="UP000186914"/>
    </source>
</evidence>
<reference evidence="5" key="1">
    <citation type="submission" date="2017-01" db="EMBL/GenBank/DDBJ databases">
        <authorList>
            <person name="Varghese N."/>
            <person name="Submissions S."/>
        </authorList>
    </citation>
    <scope>NUCLEOTIDE SEQUENCE [LARGE SCALE GENOMIC DNA]</scope>
    <source>
        <strain evidence="5">CGMCC 1.7737</strain>
    </source>
</reference>
<evidence type="ECO:0000313" key="4">
    <source>
        <dbReference type="EMBL" id="SIR24570.1"/>
    </source>
</evidence>
<dbReference type="RefSeq" id="WP_245799982.1">
    <property type="nucleotide sequence ID" value="NZ_FTNO01000001.1"/>
</dbReference>
<keyword evidence="5" id="KW-1185">Reference proteome</keyword>
<dbReference type="Pfam" id="PF24042">
    <property type="entry name" value="DUF7351"/>
    <property type="match status" value="1"/>
</dbReference>
<feature type="domain" description="DUF7351" evidence="3">
    <location>
        <begin position="157"/>
        <end position="336"/>
    </location>
</feature>
<dbReference type="InterPro" id="IPR055771">
    <property type="entry name" value="DUF7347"/>
</dbReference>
<accession>A0A1N6ZCF0</accession>
<dbReference type="EMBL" id="FTNO01000001">
    <property type="protein sequence ID" value="SIR24570.1"/>
    <property type="molecule type" value="Genomic_DNA"/>
</dbReference>
<dbReference type="InterPro" id="IPR036388">
    <property type="entry name" value="WH-like_DNA-bd_sf"/>
</dbReference>
<dbReference type="Gene3D" id="1.10.10.10">
    <property type="entry name" value="Winged helix-like DNA-binding domain superfamily/Winged helix DNA-binding domain"/>
    <property type="match status" value="1"/>
</dbReference>
<dbReference type="Proteomes" id="UP000186914">
    <property type="component" value="Unassembled WGS sequence"/>
</dbReference>
<sequence length="349" mass="38665">MDKRFIRVATHCATKEHTGLTNTVKKLSTTKMTETESETQSADELPEAIAPENDDRADPTDAFSVLGNEIRMAVLRALVDAEADGEDTLAFSELFEATSADNTAGFSYHLRQLTDHFIRKTEGGYTLTYAGREIARAIRAGTYTDSVDFDPIEISDPCPFCREESLTAHGKDNYVAIECSACDRPTLTLPFPPGGHRAHDRNGLLTAFDRHHRHRLSLMADGVCPECSGPTAAQVGYFDADSSLESESKKKRPQARFDCDRCGCRLRSPVTLAVLEHPEVISFYHRHGIDIRERPVWNVGEEWREAVVSEDPWCVRVSTELDGNVLALFVAENLDVVTAQKTTISEAAS</sequence>
<evidence type="ECO:0000259" key="2">
    <source>
        <dbReference type="Pfam" id="PF24038"/>
    </source>
</evidence>
<feature type="region of interest" description="Disordered" evidence="1">
    <location>
        <begin position="24"/>
        <end position="59"/>
    </location>
</feature>
<dbReference type="AlphaFoldDB" id="A0A1N6ZCF0"/>
<gene>
    <name evidence="4" type="ORF">SAMN05421858_1974</name>
</gene>
<feature type="domain" description="DUF7347" evidence="2">
    <location>
        <begin position="59"/>
        <end position="138"/>
    </location>
</feature>